<dbReference type="EMBL" id="CP036278">
    <property type="protein sequence ID" value="QDU56441.1"/>
    <property type="molecule type" value="Genomic_DNA"/>
</dbReference>
<evidence type="ECO:0000256" key="2">
    <source>
        <dbReference type="ARBA" id="ARBA00004586"/>
    </source>
</evidence>
<dbReference type="OrthoDB" id="233521at2"/>
<gene>
    <name evidence="8" type="ORF">Pan181_26500</name>
</gene>
<dbReference type="PANTHER" id="PTHR13416">
    <property type="match status" value="1"/>
</dbReference>
<dbReference type="GO" id="GO:0012505">
    <property type="term" value="C:endomembrane system"/>
    <property type="evidence" value="ECO:0007669"/>
    <property type="project" value="UniProtKB-SubCell"/>
</dbReference>
<evidence type="ECO:0000256" key="6">
    <source>
        <dbReference type="ARBA" id="ARBA00023136"/>
    </source>
</evidence>
<dbReference type="KEGG" id="amuc:Pan181_26500"/>
<dbReference type="InterPro" id="IPR012430">
    <property type="entry name" value="TMEM43_fam"/>
</dbReference>
<feature type="transmembrane region" description="Helical" evidence="7">
    <location>
        <begin position="329"/>
        <end position="345"/>
    </location>
</feature>
<keyword evidence="4" id="KW-0256">Endoplasmic reticulum</keyword>
<proteinExistence type="predicted"/>
<feature type="transmembrane region" description="Helical" evidence="7">
    <location>
        <begin position="301"/>
        <end position="323"/>
    </location>
</feature>
<dbReference type="GO" id="GO:0006629">
    <property type="term" value="P:lipid metabolic process"/>
    <property type="evidence" value="ECO:0007669"/>
    <property type="project" value="TreeGrafter"/>
</dbReference>
<feature type="transmembrane region" description="Helical" evidence="7">
    <location>
        <begin position="264"/>
        <end position="289"/>
    </location>
</feature>
<comment type="subcellular location">
    <subcellularLocation>
        <location evidence="1">Endomembrane system</location>
        <topology evidence="1">Multi-pass membrane protein</topology>
    </subcellularLocation>
    <subcellularLocation>
        <location evidence="2">Endoplasmic reticulum membrane</location>
    </subcellularLocation>
</comment>
<dbReference type="Proteomes" id="UP000315750">
    <property type="component" value="Chromosome"/>
</dbReference>
<reference evidence="8 9" key="1">
    <citation type="submission" date="2019-02" db="EMBL/GenBank/DDBJ databases">
        <title>Deep-cultivation of Planctomycetes and their phenomic and genomic characterization uncovers novel biology.</title>
        <authorList>
            <person name="Wiegand S."/>
            <person name="Jogler M."/>
            <person name="Boedeker C."/>
            <person name="Pinto D."/>
            <person name="Vollmers J."/>
            <person name="Rivas-Marin E."/>
            <person name="Kohn T."/>
            <person name="Peeters S.H."/>
            <person name="Heuer A."/>
            <person name="Rast P."/>
            <person name="Oberbeckmann S."/>
            <person name="Bunk B."/>
            <person name="Jeske O."/>
            <person name="Meyerdierks A."/>
            <person name="Storesund J.E."/>
            <person name="Kallscheuer N."/>
            <person name="Luecker S."/>
            <person name="Lage O.M."/>
            <person name="Pohl T."/>
            <person name="Merkel B.J."/>
            <person name="Hornburger P."/>
            <person name="Mueller R.-W."/>
            <person name="Bruemmer F."/>
            <person name="Labrenz M."/>
            <person name="Spormann A.M."/>
            <person name="Op den Camp H."/>
            <person name="Overmann J."/>
            <person name="Amann R."/>
            <person name="Jetten M.S.M."/>
            <person name="Mascher T."/>
            <person name="Medema M.H."/>
            <person name="Devos D.P."/>
            <person name="Kaster A.-K."/>
            <person name="Ovreas L."/>
            <person name="Rohde M."/>
            <person name="Galperin M.Y."/>
            <person name="Jogler C."/>
        </authorList>
    </citation>
    <scope>NUCLEOTIDE SEQUENCE [LARGE SCALE GENOMIC DNA]</scope>
    <source>
        <strain evidence="8 9">Pan181</strain>
    </source>
</reference>
<dbReference type="PANTHER" id="PTHR13416:SF2">
    <property type="entry name" value="TRANSMEMBRANE PROTEIN 43"/>
    <property type="match status" value="1"/>
</dbReference>
<sequence length="500" mass="54738">MARKKDSKFGAILAGPAIVCVGVLALWENEGRFDFHKAARQATVVADPAEASQHDTFALTGQLETKMPIQGYYVEGFTGYYRVDRNAEIYCWDRDEDSDGDVTWREKWMSSVDNNSRNSGIKKTLKSDHLFPPRYELGDLLISAEDIHLVDDREPIAAGRLAMTDAAKSARLRIDTQCFYKGKGRLSSPELGDERIEYYGIPNSPTASYFGAVRGDMAWGKQYEVSQSFLSGIIQNDGMLHHLANGDREVALATIKGYLAKLLWFTRLGGTVAIIVGMLITVSPFVGLLRGVPVLGPLVEWGAFLISVVLGLTLAGTVIAASYIAHHPLLVALPLVLVGVGIYYLRRRSQATKENVQTALSEYQQKHAASADEEGFDIDINSRGWSAGFAEQTFEKLVAMASLHGLGRKETKFLEQWGESNGIAKSRVDQMIATAPQEVDAVEIDTRNDMILLVCVALADGMLSGREHSALKSIAKRVDMEPAVLNEIIAGVEAGTLRPA</sequence>
<evidence type="ECO:0000313" key="8">
    <source>
        <dbReference type="EMBL" id="QDU56441.1"/>
    </source>
</evidence>
<dbReference type="RefSeq" id="WP_145247186.1">
    <property type="nucleotide sequence ID" value="NZ_CP036278.1"/>
</dbReference>
<evidence type="ECO:0000256" key="7">
    <source>
        <dbReference type="SAM" id="Phobius"/>
    </source>
</evidence>
<accession>A0A518AP20</accession>
<name>A0A518AP20_9BACT</name>
<keyword evidence="6 7" id="KW-0472">Membrane</keyword>
<evidence type="ECO:0000256" key="1">
    <source>
        <dbReference type="ARBA" id="ARBA00004127"/>
    </source>
</evidence>
<dbReference type="InterPro" id="IPR029024">
    <property type="entry name" value="TerB-like"/>
</dbReference>
<organism evidence="8 9">
    <name type="scientific">Aeoliella mucimassa</name>
    <dbReference type="NCBI Taxonomy" id="2527972"/>
    <lineage>
        <taxon>Bacteria</taxon>
        <taxon>Pseudomonadati</taxon>
        <taxon>Planctomycetota</taxon>
        <taxon>Planctomycetia</taxon>
        <taxon>Pirellulales</taxon>
        <taxon>Lacipirellulaceae</taxon>
        <taxon>Aeoliella</taxon>
    </lineage>
</organism>
<dbReference type="GO" id="GO:0071763">
    <property type="term" value="P:nuclear membrane organization"/>
    <property type="evidence" value="ECO:0007669"/>
    <property type="project" value="TreeGrafter"/>
</dbReference>
<evidence type="ECO:0000256" key="4">
    <source>
        <dbReference type="ARBA" id="ARBA00022824"/>
    </source>
</evidence>
<dbReference type="AlphaFoldDB" id="A0A518AP20"/>
<evidence type="ECO:0000256" key="5">
    <source>
        <dbReference type="ARBA" id="ARBA00022989"/>
    </source>
</evidence>
<protein>
    <submittedName>
        <fullName evidence="8">Uncharacterized protein</fullName>
    </submittedName>
</protein>
<evidence type="ECO:0000256" key="3">
    <source>
        <dbReference type="ARBA" id="ARBA00022692"/>
    </source>
</evidence>
<dbReference type="SUPFAM" id="SSF158682">
    <property type="entry name" value="TerB-like"/>
    <property type="match status" value="1"/>
</dbReference>
<dbReference type="Pfam" id="PF07787">
    <property type="entry name" value="TMEM43"/>
    <property type="match status" value="1"/>
</dbReference>
<evidence type="ECO:0000313" key="9">
    <source>
        <dbReference type="Proteomes" id="UP000315750"/>
    </source>
</evidence>
<keyword evidence="9" id="KW-1185">Reference proteome</keyword>
<keyword evidence="5 7" id="KW-1133">Transmembrane helix</keyword>
<keyword evidence="3 7" id="KW-0812">Transmembrane</keyword>